<proteinExistence type="predicted"/>
<reference evidence="1 2" key="1">
    <citation type="submission" date="2015-01" db="EMBL/GenBank/DDBJ databases">
        <title>The Genome Sequence of Capronia semiimmersa CBS27337.</title>
        <authorList>
            <consortium name="The Broad Institute Genomics Platform"/>
            <person name="Cuomo C."/>
            <person name="de Hoog S."/>
            <person name="Gorbushina A."/>
            <person name="Stielow B."/>
            <person name="Teixiera M."/>
            <person name="Abouelleil A."/>
            <person name="Chapman S.B."/>
            <person name="Priest M."/>
            <person name="Young S.K."/>
            <person name="Wortman J."/>
            <person name="Nusbaum C."/>
            <person name="Birren B."/>
        </authorList>
    </citation>
    <scope>NUCLEOTIDE SEQUENCE [LARGE SCALE GENOMIC DNA]</scope>
    <source>
        <strain evidence="1 2">CBS 27337</strain>
    </source>
</reference>
<name>A0A0D2FK10_9EURO</name>
<keyword evidence="2" id="KW-1185">Reference proteome</keyword>
<dbReference type="AlphaFoldDB" id="A0A0D2FK10"/>
<dbReference type="Proteomes" id="UP000054266">
    <property type="component" value="Unassembled WGS sequence"/>
</dbReference>
<evidence type="ECO:0000313" key="1">
    <source>
        <dbReference type="EMBL" id="KIW67075.1"/>
    </source>
</evidence>
<evidence type="ECO:0000313" key="2">
    <source>
        <dbReference type="Proteomes" id="UP000054266"/>
    </source>
</evidence>
<organism evidence="1 2">
    <name type="scientific">Phialophora macrospora</name>
    <dbReference type="NCBI Taxonomy" id="1851006"/>
    <lineage>
        <taxon>Eukaryota</taxon>
        <taxon>Fungi</taxon>
        <taxon>Dikarya</taxon>
        <taxon>Ascomycota</taxon>
        <taxon>Pezizomycotina</taxon>
        <taxon>Eurotiomycetes</taxon>
        <taxon>Chaetothyriomycetidae</taxon>
        <taxon>Chaetothyriales</taxon>
        <taxon>Herpotrichiellaceae</taxon>
        <taxon>Phialophora</taxon>
    </lineage>
</organism>
<gene>
    <name evidence="1" type="ORF">PV04_06350</name>
</gene>
<accession>A0A0D2FK10</accession>
<dbReference type="STRING" id="5601.A0A0D2FK10"/>
<sequence length="142" mass="15357">MADPQKEQAKDSLVVTAKKWGEYLLTLLTENPVPPALLATLVFAQHARPFQPLPMLFPPLLLFSTYLNLQGFKIDSAGTTAALSGAYLVLAGRRRMGFVNKFGARGIIRGATMGLCLVNLVGGGLAYSFGSRTKEDDKKKSL</sequence>
<protein>
    <submittedName>
        <fullName evidence="1">Uncharacterized protein</fullName>
    </submittedName>
</protein>
<dbReference type="EMBL" id="KN846959">
    <property type="protein sequence ID" value="KIW67075.1"/>
    <property type="molecule type" value="Genomic_DNA"/>
</dbReference>